<gene>
    <name evidence="3" type="ORF">GOODEAATRI_008528</name>
</gene>
<evidence type="ECO:0000313" key="3">
    <source>
        <dbReference type="EMBL" id="MEQ2187821.1"/>
    </source>
</evidence>
<feature type="compositionally biased region" description="Low complexity" evidence="1">
    <location>
        <begin position="221"/>
        <end position="235"/>
    </location>
</feature>
<organism evidence="3 4">
    <name type="scientific">Goodea atripinnis</name>
    <dbReference type="NCBI Taxonomy" id="208336"/>
    <lineage>
        <taxon>Eukaryota</taxon>
        <taxon>Metazoa</taxon>
        <taxon>Chordata</taxon>
        <taxon>Craniata</taxon>
        <taxon>Vertebrata</taxon>
        <taxon>Euteleostomi</taxon>
        <taxon>Actinopterygii</taxon>
        <taxon>Neopterygii</taxon>
        <taxon>Teleostei</taxon>
        <taxon>Neoteleostei</taxon>
        <taxon>Acanthomorphata</taxon>
        <taxon>Ovalentaria</taxon>
        <taxon>Atherinomorphae</taxon>
        <taxon>Cyprinodontiformes</taxon>
        <taxon>Goodeidae</taxon>
        <taxon>Goodea</taxon>
    </lineage>
</organism>
<dbReference type="InterPro" id="IPR021785">
    <property type="entry name" value="DUF3350"/>
</dbReference>
<feature type="compositionally biased region" description="Polar residues" evidence="1">
    <location>
        <begin position="195"/>
        <end position="206"/>
    </location>
</feature>
<dbReference type="EMBL" id="JAHRIO010090417">
    <property type="protein sequence ID" value="MEQ2187821.1"/>
    <property type="molecule type" value="Genomic_DNA"/>
</dbReference>
<reference evidence="3 4" key="1">
    <citation type="submission" date="2021-06" db="EMBL/GenBank/DDBJ databases">
        <authorList>
            <person name="Palmer J.M."/>
        </authorList>
    </citation>
    <scope>NUCLEOTIDE SEQUENCE [LARGE SCALE GENOMIC DNA]</scope>
    <source>
        <strain evidence="3 4">GA_2019</strain>
        <tissue evidence="3">Muscle</tissue>
    </source>
</reference>
<protein>
    <recommendedName>
        <fullName evidence="2">DUF3350 domain-containing protein</fullName>
    </recommendedName>
</protein>
<feature type="region of interest" description="Disordered" evidence="1">
    <location>
        <begin position="1"/>
        <end position="152"/>
    </location>
</feature>
<name>A0ABV0PWW3_9TELE</name>
<comment type="caution">
    <text evidence="3">The sequence shown here is derived from an EMBL/GenBank/DDBJ whole genome shotgun (WGS) entry which is preliminary data.</text>
</comment>
<keyword evidence="4" id="KW-1185">Reference proteome</keyword>
<feature type="domain" description="DUF3350" evidence="2">
    <location>
        <begin position="355"/>
        <end position="393"/>
    </location>
</feature>
<proteinExistence type="predicted"/>
<evidence type="ECO:0000313" key="4">
    <source>
        <dbReference type="Proteomes" id="UP001476798"/>
    </source>
</evidence>
<feature type="compositionally biased region" description="Low complexity" evidence="1">
    <location>
        <begin position="124"/>
        <end position="143"/>
    </location>
</feature>
<dbReference type="Pfam" id="PF11830">
    <property type="entry name" value="DUF3350"/>
    <property type="match status" value="1"/>
</dbReference>
<feature type="region of interest" description="Disordered" evidence="1">
    <location>
        <begin position="193"/>
        <end position="243"/>
    </location>
</feature>
<accession>A0ABV0PWW3</accession>
<feature type="compositionally biased region" description="Low complexity" evidence="1">
    <location>
        <begin position="84"/>
        <end position="94"/>
    </location>
</feature>
<feature type="compositionally biased region" description="Low complexity" evidence="1">
    <location>
        <begin position="28"/>
        <end position="44"/>
    </location>
</feature>
<evidence type="ECO:0000256" key="1">
    <source>
        <dbReference type="SAM" id="MobiDB-lite"/>
    </source>
</evidence>
<dbReference type="Proteomes" id="UP001476798">
    <property type="component" value="Unassembled WGS sequence"/>
</dbReference>
<sequence>MASLRNLYEEKQKAHQHSLPENSKQVSEEAAPAPQETQQQSSSRQRLEQFKTRAKRSLTESLEGIWKGSSKAKPQRENSQGYESSSSSCAVSSSRGQRSFEDSLTPSPHLRPTSPLRGHNSTGDLKLLDSSVPLSSSSSSLPGDPEPQGFRRRASTFSHSLTPSSVLEDSPLFMWTHTPQELSAATKPKLVRHYSVSTDSPHQSRNLPTDSTLSPLPPFPSSHSPLLLHHPSSPSAGARFNKRSPLGGLRARLHSSSSVPNFLKFPFLAPVQENDCPEPKSRDVAALSTPRAACVAGESPLRSHRHSWRQQIFLRVATPQKGTDPSERVDPCLEGGLICVGQVSAVGSGDSAMRGVPEEGTKRSKEELRELWRKAILQQILLQRMESENQKLQVRLSKRRLVFGSAMKECVRFSVIMCGSLSASGWGILSYFVLSKAECSGSRERERGRERGQERLEGGETARQLGCCQGASLGGLDSACSRQTASFRVVHFPFQVVLSLHISL</sequence>
<evidence type="ECO:0000259" key="2">
    <source>
        <dbReference type="Pfam" id="PF11830"/>
    </source>
</evidence>